<dbReference type="Proteomes" id="UP000008022">
    <property type="component" value="Unassembled WGS sequence"/>
</dbReference>
<accession>A0A0E0NJ99</accession>
<proteinExistence type="predicted"/>
<keyword evidence="2" id="KW-1185">Reference proteome</keyword>
<reference evidence="2" key="1">
    <citation type="submission" date="2013-06" db="EMBL/GenBank/DDBJ databases">
        <authorList>
            <person name="Zhao Q."/>
        </authorList>
    </citation>
    <scope>NUCLEOTIDE SEQUENCE</scope>
    <source>
        <strain evidence="2">cv. W1943</strain>
    </source>
</reference>
<dbReference type="AlphaFoldDB" id="A0A0E0NJ99"/>
<evidence type="ECO:0000313" key="1">
    <source>
        <dbReference type="EnsemblPlants" id="ORUFI02G29530.1"/>
    </source>
</evidence>
<organism evidence="1 2">
    <name type="scientific">Oryza rufipogon</name>
    <name type="common">Brownbeard rice</name>
    <name type="synonym">Asian wild rice</name>
    <dbReference type="NCBI Taxonomy" id="4529"/>
    <lineage>
        <taxon>Eukaryota</taxon>
        <taxon>Viridiplantae</taxon>
        <taxon>Streptophyta</taxon>
        <taxon>Embryophyta</taxon>
        <taxon>Tracheophyta</taxon>
        <taxon>Spermatophyta</taxon>
        <taxon>Magnoliopsida</taxon>
        <taxon>Liliopsida</taxon>
        <taxon>Poales</taxon>
        <taxon>Poaceae</taxon>
        <taxon>BOP clade</taxon>
        <taxon>Oryzoideae</taxon>
        <taxon>Oryzeae</taxon>
        <taxon>Oryzinae</taxon>
        <taxon>Oryza</taxon>
    </lineage>
</organism>
<dbReference type="Gramene" id="ORUFI02G29530.1">
    <property type="protein sequence ID" value="ORUFI02G29530.1"/>
    <property type="gene ID" value="ORUFI02G29530"/>
</dbReference>
<name>A0A0E0NJ99_ORYRU</name>
<protein>
    <submittedName>
        <fullName evidence="1">Uncharacterized protein</fullName>
    </submittedName>
</protein>
<dbReference type="EnsemblPlants" id="ORUFI02G29530.1">
    <property type="protein sequence ID" value="ORUFI02G29530.1"/>
    <property type="gene ID" value="ORUFI02G29530"/>
</dbReference>
<sequence length="79" mass="8637">MSSGVGRGRWDHRRRRFSARLLISGQSVTLSVCHHPGGPVPIAMHACLAINPAAAVQYTYQVVRIIHPTNLTPVFGVSY</sequence>
<reference evidence="1" key="2">
    <citation type="submission" date="2015-06" db="UniProtKB">
        <authorList>
            <consortium name="EnsemblPlants"/>
        </authorList>
    </citation>
    <scope>IDENTIFICATION</scope>
</reference>
<dbReference type="HOGENOM" id="CLU_2610264_0_0_1"/>
<evidence type="ECO:0000313" key="2">
    <source>
        <dbReference type="Proteomes" id="UP000008022"/>
    </source>
</evidence>